<evidence type="ECO:0000313" key="2">
    <source>
        <dbReference type="Proteomes" id="UP000045285"/>
    </source>
</evidence>
<dbReference type="Proteomes" id="UP000045285">
    <property type="component" value="Unassembled WGS sequence"/>
</dbReference>
<dbReference type="EMBL" id="CCMZ01000034">
    <property type="protein sequence ID" value="CDX22915.1"/>
    <property type="molecule type" value="Genomic_DNA"/>
</dbReference>
<dbReference type="STRING" id="69974.MPLDJ20_90038"/>
<dbReference type="AlphaFoldDB" id="A0A090E740"/>
<reference evidence="2" key="1">
    <citation type="submission" date="2014-08" db="EMBL/GenBank/DDBJ databases">
        <authorList>
            <person name="Moulin L."/>
        </authorList>
    </citation>
    <scope>NUCLEOTIDE SEQUENCE [LARGE SCALE GENOMIC DNA]</scope>
</reference>
<protein>
    <submittedName>
        <fullName evidence="1">Uncharacterized protein</fullName>
    </submittedName>
</protein>
<name>A0A090E740_MESPL</name>
<gene>
    <name evidence="1" type="ORF">MPL3356_40143</name>
</gene>
<accession>A0A090E740</accession>
<keyword evidence="2" id="KW-1185">Reference proteome</keyword>
<organism evidence="1 2">
    <name type="scientific">Mesorhizobium plurifarium</name>
    <dbReference type="NCBI Taxonomy" id="69974"/>
    <lineage>
        <taxon>Bacteria</taxon>
        <taxon>Pseudomonadati</taxon>
        <taxon>Pseudomonadota</taxon>
        <taxon>Alphaproteobacteria</taxon>
        <taxon>Hyphomicrobiales</taxon>
        <taxon>Phyllobacteriaceae</taxon>
        <taxon>Mesorhizobium</taxon>
    </lineage>
</organism>
<evidence type="ECO:0000313" key="1">
    <source>
        <dbReference type="EMBL" id="CDX22915.1"/>
    </source>
</evidence>
<proteinExistence type="predicted"/>
<sequence length="551" mass="60904">MTAIALRPPEVVMRLQRLGAAHPTRLSFLRQLIRRATREKWRVRKHLFDLDDKGFGRAVYAVETPARTYSLVAFSTPLDDEKRSDRVIAQAWDTSYVLYDGLPDAAEIARLEANAPLQEAGRYTNRELVLARANKSVRLFEDVVSALARGRQPDEEQLLGVGYLLRTTAVYGNGKFGIADRDEIAGRPELAGSFQAEMLTVWLIRSFTLDLVDHIACRRNPAGAARLASDLRRALGVGNATGLGMAPFLVRHPLLTHSWFLARETALARVRAEPHAGAAEGRIFAQALADLSRRVARWHSDDDRQAAATMSLAADLDALTENLDRLLAKPQPWDVVYRFAEDNFSLEGQEACVSLILEPHGALVDELGDTMKADETPGHAIDGSVTCASLRQALLDAYSWAADVDFADPAANARFWYVSAEKLEPRLGERFEEDGAELEQPLATARDALSLAAALAQEPQSASVADFLLRRPEWRHAVRRAQIVARFPYAEIHDNLIGADLRPVDILRAKLAFFGARSFDPRSDRWLRIALFSGEPLIEDVAAMATAGEAA</sequence>